<evidence type="ECO:0000259" key="6">
    <source>
        <dbReference type="PROSITE" id="PS51746"/>
    </source>
</evidence>
<dbReference type="SUPFAM" id="SSF81606">
    <property type="entry name" value="PP2C-like"/>
    <property type="match status" value="1"/>
</dbReference>
<dbReference type="OrthoDB" id="10264738at2759"/>
<dbReference type="InterPro" id="IPR036457">
    <property type="entry name" value="PPM-type-like_dom_sf"/>
</dbReference>
<keyword evidence="5" id="KW-0464">Manganese</keyword>
<evidence type="ECO:0000256" key="1">
    <source>
        <dbReference type="ARBA" id="ARBA00001936"/>
    </source>
</evidence>
<organism evidence="7 8">
    <name type="scientific">Wolfiporia cocos (strain MD-104)</name>
    <name type="common">Brown rot fungus</name>
    <dbReference type="NCBI Taxonomy" id="742152"/>
    <lineage>
        <taxon>Eukaryota</taxon>
        <taxon>Fungi</taxon>
        <taxon>Dikarya</taxon>
        <taxon>Basidiomycota</taxon>
        <taxon>Agaricomycotina</taxon>
        <taxon>Agaricomycetes</taxon>
        <taxon>Polyporales</taxon>
        <taxon>Phaeolaceae</taxon>
        <taxon>Wolfiporia</taxon>
    </lineage>
</organism>
<dbReference type="EC" id="3.1.3.16" evidence="4"/>
<dbReference type="Gene3D" id="3.60.40.10">
    <property type="entry name" value="PPM-type phosphatase domain"/>
    <property type="match status" value="1"/>
</dbReference>
<evidence type="ECO:0000256" key="5">
    <source>
        <dbReference type="ARBA" id="ARBA00023211"/>
    </source>
</evidence>
<dbReference type="PANTHER" id="PTHR13832">
    <property type="entry name" value="PROTEIN PHOSPHATASE 2C"/>
    <property type="match status" value="1"/>
</dbReference>
<sequence>ANAGDSRAVLGVKGMAKKLSVDHKPRNSSGYVSMERIKAASGYVLMERVNGDLSLTRALGDFRYKDNALLPPEAQIITADPEITEHDITDDDEFLVVACDGIWECLGSQKVVNAVRLLVSEGNELSEVCERICDLCLAPGTRGYDYGFDNMTIIVVALLHGRTIDEWYEWISDRTRRGFGFNTPTVLPRLHRR</sequence>
<evidence type="ECO:0000313" key="8">
    <source>
        <dbReference type="Proteomes" id="UP000218811"/>
    </source>
</evidence>
<dbReference type="EMBL" id="KB467831">
    <property type="protein sequence ID" value="PCH34485.1"/>
    <property type="molecule type" value="Genomic_DNA"/>
</dbReference>
<evidence type="ECO:0000256" key="3">
    <source>
        <dbReference type="ARBA" id="ARBA00006702"/>
    </source>
</evidence>
<name>A0A2H3IYH2_WOLCO</name>
<feature type="domain" description="PPM-type phosphatase" evidence="6">
    <location>
        <begin position="1"/>
        <end position="158"/>
    </location>
</feature>
<comment type="similarity">
    <text evidence="3">Belongs to the PP2C family.</text>
</comment>
<dbReference type="OMA" id="ETHEFIL"/>
<protein>
    <recommendedName>
        <fullName evidence="4">protein-serine/threonine phosphatase</fullName>
        <ecNumber evidence="4">3.1.3.16</ecNumber>
    </recommendedName>
</protein>
<accession>A0A2H3IYH2</accession>
<dbReference type="Proteomes" id="UP000218811">
    <property type="component" value="Unassembled WGS sequence"/>
</dbReference>
<dbReference type="STRING" id="742152.A0A2H3IYH2"/>
<comment type="cofactor">
    <cofactor evidence="2">
        <name>Mg(2+)</name>
        <dbReference type="ChEBI" id="CHEBI:18420"/>
    </cofactor>
</comment>
<dbReference type="GO" id="GO:0004722">
    <property type="term" value="F:protein serine/threonine phosphatase activity"/>
    <property type="evidence" value="ECO:0007669"/>
    <property type="project" value="UniProtKB-EC"/>
</dbReference>
<proteinExistence type="inferred from homology"/>
<dbReference type="PROSITE" id="PS51746">
    <property type="entry name" value="PPM_2"/>
    <property type="match status" value="1"/>
</dbReference>
<dbReference type="InterPro" id="IPR001932">
    <property type="entry name" value="PPM-type_phosphatase-like_dom"/>
</dbReference>
<keyword evidence="8" id="KW-1185">Reference proteome</keyword>
<dbReference type="AlphaFoldDB" id="A0A2H3IYH2"/>
<dbReference type="SMART" id="SM00332">
    <property type="entry name" value="PP2Cc"/>
    <property type="match status" value="1"/>
</dbReference>
<dbReference type="CDD" id="cd00143">
    <property type="entry name" value="PP2Cc"/>
    <property type="match status" value="1"/>
</dbReference>
<dbReference type="Pfam" id="PF00481">
    <property type="entry name" value="PP2C"/>
    <property type="match status" value="1"/>
</dbReference>
<evidence type="ECO:0000256" key="2">
    <source>
        <dbReference type="ARBA" id="ARBA00001946"/>
    </source>
</evidence>
<evidence type="ECO:0000313" key="7">
    <source>
        <dbReference type="EMBL" id="PCH34485.1"/>
    </source>
</evidence>
<gene>
    <name evidence="7" type="ORF">WOLCODRAFT_61710</name>
</gene>
<feature type="non-terminal residue" evidence="7">
    <location>
        <position position="1"/>
    </location>
</feature>
<evidence type="ECO:0000256" key="4">
    <source>
        <dbReference type="ARBA" id="ARBA00013081"/>
    </source>
</evidence>
<reference evidence="7 8" key="1">
    <citation type="journal article" date="2012" name="Science">
        <title>The Paleozoic origin of enzymatic lignin decomposition reconstructed from 31 fungal genomes.</title>
        <authorList>
            <person name="Floudas D."/>
            <person name="Binder M."/>
            <person name="Riley R."/>
            <person name="Barry K."/>
            <person name="Blanchette R.A."/>
            <person name="Henrissat B."/>
            <person name="Martinez A.T."/>
            <person name="Otillar R."/>
            <person name="Spatafora J.W."/>
            <person name="Yadav J.S."/>
            <person name="Aerts A."/>
            <person name="Benoit I."/>
            <person name="Boyd A."/>
            <person name="Carlson A."/>
            <person name="Copeland A."/>
            <person name="Coutinho P.M."/>
            <person name="de Vries R.P."/>
            <person name="Ferreira P."/>
            <person name="Findley K."/>
            <person name="Foster B."/>
            <person name="Gaskell J."/>
            <person name="Glotzer D."/>
            <person name="Gorecki P."/>
            <person name="Heitman J."/>
            <person name="Hesse C."/>
            <person name="Hori C."/>
            <person name="Igarashi K."/>
            <person name="Jurgens J.A."/>
            <person name="Kallen N."/>
            <person name="Kersten P."/>
            <person name="Kohler A."/>
            <person name="Kuees U."/>
            <person name="Kumar T.K.A."/>
            <person name="Kuo A."/>
            <person name="LaButti K."/>
            <person name="Larrondo L.F."/>
            <person name="Lindquist E."/>
            <person name="Ling A."/>
            <person name="Lombard V."/>
            <person name="Lucas S."/>
            <person name="Lundell T."/>
            <person name="Martin R."/>
            <person name="McLaughlin D.J."/>
            <person name="Morgenstern I."/>
            <person name="Morin E."/>
            <person name="Murat C."/>
            <person name="Nagy L.G."/>
            <person name="Nolan M."/>
            <person name="Ohm R.A."/>
            <person name="Patyshakuliyeva A."/>
            <person name="Rokas A."/>
            <person name="Ruiz-Duenas F.J."/>
            <person name="Sabat G."/>
            <person name="Salamov A."/>
            <person name="Samejima M."/>
            <person name="Schmutz J."/>
            <person name="Slot J.C."/>
            <person name="St John F."/>
            <person name="Stenlid J."/>
            <person name="Sun H."/>
            <person name="Sun S."/>
            <person name="Syed K."/>
            <person name="Tsang A."/>
            <person name="Wiebenga A."/>
            <person name="Young D."/>
            <person name="Pisabarro A."/>
            <person name="Eastwood D.C."/>
            <person name="Martin F."/>
            <person name="Cullen D."/>
            <person name="Grigoriev I.V."/>
            <person name="Hibbett D.S."/>
        </authorList>
    </citation>
    <scope>NUCLEOTIDE SEQUENCE [LARGE SCALE GENOMIC DNA]</scope>
    <source>
        <strain evidence="7 8">MD-104</strain>
    </source>
</reference>
<comment type="cofactor">
    <cofactor evidence="1">
        <name>Mn(2+)</name>
        <dbReference type="ChEBI" id="CHEBI:29035"/>
    </cofactor>
</comment>
<dbReference type="InterPro" id="IPR015655">
    <property type="entry name" value="PP2C"/>
</dbReference>
<dbReference type="PANTHER" id="PTHR13832:SF565">
    <property type="entry name" value="AT28366P-RELATED"/>
    <property type="match status" value="1"/>
</dbReference>